<organism evidence="2 3">
    <name type="scientific">Microlunatus spumicola</name>
    <dbReference type="NCBI Taxonomy" id="81499"/>
    <lineage>
        <taxon>Bacteria</taxon>
        <taxon>Bacillati</taxon>
        <taxon>Actinomycetota</taxon>
        <taxon>Actinomycetes</taxon>
        <taxon>Propionibacteriales</taxon>
        <taxon>Propionibacteriaceae</taxon>
        <taxon>Microlunatus</taxon>
    </lineage>
</organism>
<gene>
    <name evidence="2" type="ORF">GCM10022197_11070</name>
</gene>
<evidence type="ECO:0000256" key="1">
    <source>
        <dbReference type="SAM" id="MobiDB-lite"/>
    </source>
</evidence>
<dbReference type="RefSeq" id="WP_204911870.1">
    <property type="nucleotide sequence ID" value="NZ_BAAAYR010000001.1"/>
</dbReference>
<name>A0ABP6WW44_9ACTN</name>
<keyword evidence="3" id="KW-1185">Reference proteome</keyword>
<feature type="region of interest" description="Disordered" evidence="1">
    <location>
        <begin position="455"/>
        <end position="479"/>
    </location>
</feature>
<sequence length="479" mass="48764">MTQGDPETVQTVTVEAATVEAATVEAATVEAVTVEAVTVEAVTVEAVTVEAVTVEAELATDEATRDIAQAVSARHSIARKYVMRIRRRHPAATPAEVIQMLERHYATSITTAGALVTAGVIAADIGIAMIPGVGAAAAGVKSAGAQAAKKTGKEAAKVAAKKAAKHAAKNMALGTAKNGAQRAAALLPAGDEQLQFEITAIFALAIADIHGMDLDKDQALALVYGLSNERVSQKQIATMATDLSGSSTENSVGVGSKIAAGRTDWSHWANTLADTLPGGAAQSLVRTMQTGQLDVVRESLTGKQQATIEYGVGALAGGVTRFVFGRDVVVAARAAFADAPDEFPEHLAVKVAEHPEGEDDELGQNRALAAMEDAAKMTGTWLADTASTVGGGVTTSAVAVGTGVASAADTATRVFRSVDIDGDGIPDEPQALTAVKGVGGAIAGTAGSVGGSVAGLFRKKRDKRTTDSSDATDEKLAEN</sequence>
<reference evidence="3" key="1">
    <citation type="journal article" date="2019" name="Int. J. Syst. Evol. Microbiol.">
        <title>The Global Catalogue of Microorganisms (GCM) 10K type strain sequencing project: providing services to taxonomists for standard genome sequencing and annotation.</title>
        <authorList>
            <consortium name="The Broad Institute Genomics Platform"/>
            <consortium name="The Broad Institute Genome Sequencing Center for Infectious Disease"/>
            <person name="Wu L."/>
            <person name="Ma J."/>
        </authorList>
    </citation>
    <scope>NUCLEOTIDE SEQUENCE [LARGE SCALE GENOMIC DNA]</scope>
    <source>
        <strain evidence="3">JCM 16540</strain>
    </source>
</reference>
<feature type="compositionally biased region" description="Basic and acidic residues" evidence="1">
    <location>
        <begin position="464"/>
        <end position="479"/>
    </location>
</feature>
<dbReference type="EMBL" id="BAAAYR010000001">
    <property type="protein sequence ID" value="GAA3557599.1"/>
    <property type="molecule type" value="Genomic_DNA"/>
</dbReference>
<proteinExistence type="predicted"/>
<evidence type="ECO:0000313" key="3">
    <source>
        <dbReference type="Proteomes" id="UP001500767"/>
    </source>
</evidence>
<comment type="caution">
    <text evidence="2">The sequence shown here is derived from an EMBL/GenBank/DDBJ whole genome shotgun (WGS) entry which is preliminary data.</text>
</comment>
<protein>
    <recommendedName>
        <fullName evidence="4">EcsC protein family protein</fullName>
    </recommendedName>
</protein>
<accession>A0ABP6WW44</accession>
<dbReference type="Proteomes" id="UP001500767">
    <property type="component" value="Unassembled WGS sequence"/>
</dbReference>
<evidence type="ECO:0000313" key="2">
    <source>
        <dbReference type="EMBL" id="GAA3557599.1"/>
    </source>
</evidence>
<evidence type="ECO:0008006" key="4">
    <source>
        <dbReference type="Google" id="ProtNLM"/>
    </source>
</evidence>